<dbReference type="InterPro" id="IPR016186">
    <property type="entry name" value="C-type_lectin-like/link_sf"/>
</dbReference>
<dbReference type="InterPro" id="IPR050111">
    <property type="entry name" value="C-type_lectin/snaclec_domain"/>
</dbReference>
<feature type="signal peptide" evidence="1">
    <location>
        <begin position="1"/>
        <end position="21"/>
    </location>
</feature>
<evidence type="ECO:0000259" key="2">
    <source>
        <dbReference type="PROSITE" id="PS50041"/>
    </source>
</evidence>
<dbReference type="Pfam" id="PF00059">
    <property type="entry name" value="Lectin_C"/>
    <property type="match status" value="1"/>
</dbReference>
<accession>A0A6J1LUZ0</accession>
<evidence type="ECO:0000313" key="4">
    <source>
        <dbReference type="RefSeq" id="XP_023171951.1"/>
    </source>
</evidence>
<feature type="chain" id="PRO_5026971660" evidence="1">
    <location>
        <begin position="22"/>
        <end position="181"/>
    </location>
</feature>
<feature type="domain" description="C-type lectin" evidence="2">
    <location>
        <begin position="46"/>
        <end position="169"/>
    </location>
</feature>
<dbReference type="AlphaFoldDB" id="A0A6J1LUZ0"/>
<dbReference type="Proteomes" id="UP000504633">
    <property type="component" value="Unplaced"/>
</dbReference>
<dbReference type="OrthoDB" id="7773875at2759"/>
<keyword evidence="3" id="KW-1185">Reference proteome</keyword>
<sequence>MLRYSTRLFLTSGLLCVCSWAYTITPYVQEGLPSYTDVTTAPFLKIGTGFYYFENTTKNWFEAFASCRQMSAQLISFETVEEWSLIMDYRRTIKDTNRYWTSGTDLGSEGSHVWLATGKPMDINVWTVNNPDNYKNNEHCDELGWRPANSPTDGLNDVACSAKLRYICEASPPQTASFIIW</sequence>
<dbReference type="GeneID" id="111600181"/>
<keyword evidence="1" id="KW-0732">Signal</keyword>
<dbReference type="RefSeq" id="XP_023171951.1">
    <property type="nucleotide sequence ID" value="XM_023316183.2"/>
</dbReference>
<dbReference type="SUPFAM" id="SSF56436">
    <property type="entry name" value="C-type lectin-like"/>
    <property type="match status" value="1"/>
</dbReference>
<dbReference type="InterPro" id="IPR016187">
    <property type="entry name" value="CTDL_fold"/>
</dbReference>
<protein>
    <submittedName>
        <fullName evidence="4">C-type lectin 37Da-like</fullName>
    </submittedName>
</protein>
<dbReference type="PANTHER" id="PTHR22803">
    <property type="entry name" value="MANNOSE, PHOSPHOLIPASE, LECTIN RECEPTOR RELATED"/>
    <property type="match status" value="1"/>
</dbReference>
<evidence type="ECO:0000256" key="1">
    <source>
        <dbReference type="SAM" id="SignalP"/>
    </source>
</evidence>
<dbReference type="SMART" id="SM00034">
    <property type="entry name" value="CLECT"/>
    <property type="match status" value="1"/>
</dbReference>
<dbReference type="InterPro" id="IPR001304">
    <property type="entry name" value="C-type_lectin-like"/>
</dbReference>
<reference evidence="4" key="1">
    <citation type="submission" date="2025-08" db="UniProtKB">
        <authorList>
            <consortium name="RefSeq"/>
        </authorList>
    </citation>
    <scope>IDENTIFICATION</scope>
    <source>
        <strain evidence="4">15085-1641.00</strain>
        <tissue evidence="4">Whole body</tissue>
    </source>
</reference>
<evidence type="ECO:0000313" key="3">
    <source>
        <dbReference type="Proteomes" id="UP000504633"/>
    </source>
</evidence>
<gene>
    <name evidence="4" type="primary">LOC111600181</name>
</gene>
<name>A0A6J1LUZ0_DROHY</name>
<organism evidence="3 4">
    <name type="scientific">Drosophila hydei</name>
    <name type="common">Fruit fly</name>
    <dbReference type="NCBI Taxonomy" id="7224"/>
    <lineage>
        <taxon>Eukaryota</taxon>
        <taxon>Metazoa</taxon>
        <taxon>Ecdysozoa</taxon>
        <taxon>Arthropoda</taxon>
        <taxon>Hexapoda</taxon>
        <taxon>Insecta</taxon>
        <taxon>Pterygota</taxon>
        <taxon>Neoptera</taxon>
        <taxon>Endopterygota</taxon>
        <taxon>Diptera</taxon>
        <taxon>Brachycera</taxon>
        <taxon>Muscomorpha</taxon>
        <taxon>Ephydroidea</taxon>
        <taxon>Drosophilidae</taxon>
        <taxon>Drosophila</taxon>
    </lineage>
</organism>
<dbReference type="Gene3D" id="3.10.100.10">
    <property type="entry name" value="Mannose-Binding Protein A, subunit A"/>
    <property type="match status" value="1"/>
</dbReference>
<dbReference type="PROSITE" id="PS50041">
    <property type="entry name" value="C_TYPE_LECTIN_2"/>
    <property type="match status" value="1"/>
</dbReference>
<dbReference type="KEGG" id="dhe:111600181"/>
<proteinExistence type="predicted"/>
<dbReference type="CDD" id="cd00037">
    <property type="entry name" value="CLECT"/>
    <property type="match status" value="1"/>
</dbReference>
<dbReference type="OMA" id="GNEHCDE"/>